<name>A0A2L2DIN5_MIMIV</name>
<organismHost>
    <name type="scientific">Acanthamoeba polyphaga</name>
    <name type="common">Amoeba</name>
    <dbReference type="NCBI Taxonomy" id="5757"/>
</organismHost>
<proteinExistence type="predicted"/>
<protein>
    <submittedName>
        <fullName evidence="2">Uncharacterized protein</fullName>
    </submittedName>
</protein>
<evidence type="ECO:0000256" key="1">
    <source>
        <dbReference type="SAM" id="MobiDB-lite"/>
    </source>
</evidence>
<sequence length="170" mass="20245">MLSIFMSKGQTIKKLYGVILANLQDTSQTAIYVASRPSKVEKIPDYNLTINVHKRNRLQKSVINLNKITESRNINLNCNKKNFLVHNPNYRSKRRSKHGFKHKSKNDCRYKSKSYTNYRSKNHSNRRIKQRSKRIHTHNSKRNSNCNTKNNAKKKYTTKINREEYEGYYF</sequence>
<accession>A0A2L2DIN5</accession>
<feature type="region of interest" description="Disordered" evidence="1">
    <location>
        <begin position="119"/>
        <end position="151"/>
    </location>
</feature>
<reference evidence="2" key="1">
    <citation type="journal article" date="2017" name="Front. Microbiol.">
        <title>Genome Characterization of the First Mimiviruses of Lineage C Isolated in Brazil.</title>
        <authorList>
            <person name="Assis F.L."/>
            <person name="Franco-Luiz A.P.M."/>
            <person name="Dos Santos R.N."/>
            <person name="Campos F.S."/>
            <person name="Dornas F.P."/>
            <person name="Borato P.V.M."/>
            <person name="Franco A.C."/>
            <person name="Abrahao J.S."/>
            <person name="Colson P."/>
            <person name="Scola B."/>
        </authorList>
    </citation>
    <scope>NUCLEOTIDE SEQUENCE [LARGE SCALE GENOMIC DNA]</scope>
</reference>
<dbReference type="Proteomes" id="UP000280369">
    <property type="component" value="Segment"/>
</dbReference>
<evidence type="ECO:0000313" key="2">
    <source>
        <dbReference type="EMBL" id="AVG46028.1"/>
    </source>
</evidence>
<dbReference type="EMBL" id="MG602507">
    <property type="protein sequence ID" value="AVG46028.1"/>
    <property type="molecule type" value="Genomic_DNA"/>
</dbReference>
<organism evidence="2">
    <name type="scientific">Acanthamoeba polyphaga mimivirus</name>
    <name type="common">APMV</name>
    <dbReference type="NCBI Taxonomy" id="212035"/>
    <lineage>
        <taxon>Viruses</taxon>
        <taxon>Varidnaviria</taxon>
        <taxon>Bamfordvirae</taxon>
        <taxon>Nucleocytoviricota</taxon>
        <taxon>Megaviricetes</taxon>
        <taxon>Imitervirales</taxon>
        <taxon>Mimiviridae</taxon>
        <taxon>Megamimivirinae</taxon>
        <taxon>Mimivirus</taxon>
        <taxon>Mimivirus bradfordmassiliense</taxon>
    </lineage>
</organism>
<feature type="compositionally biased region" description="Basic residues" evidence="1">
    <location>
        <begin position="120"/>
        <end position="141"/>
    </location>
</feature>